<evidence type="ECO:0000259" key="14">
    <source>
        <dbReference type="Pfam" id="PF08263"/>
    </source>
</evidence>
<keyword evidence="3" id="KW-1003">Cell membrane</keyword>
<evidence type="ECO:0000256" key="5">
    <source>
        <dbReference type="ARBA" id="ARBA00022692"/>
    </source>
</evidence>
<dbReference type="InterPro" id="IPR032675">
    <property type="entry name" value="LRR_dom_sf"/>
</dbReference>
<evidence type="ECO:0000313" key="17">
    <source>
        <dbReference type="Proteomes" id="UP001168098"/>
    </source>
</evidence>
<dbReference type="InterPro" id="IPR046956">
    <property type="entry name" value="RLP23-like"/>
</dbReference>
<dbReference type="FunFam" id="3.80.10.10:FF:000356">
    <property type="entry name" value="LRR receptor-like serine/threonine-protein kinase"/>
    <property type="match status" value="1"/>
</dbReference>
<dbReference type="FunFam" id="3.80.10.10:FF:000383">
    <property type="entry name" value="Leucine-rich repeat receptor protein kinase EMS1"/>
    <property type="match status" value="1"/>
</dbReference>
<evidence type="ECO:0000256" key="13">
    <source>
        <dbReference type="SAM" id="SignalP"/>
    </source>
</evidence>
<comment type="similarity">
    <text evidence="2">Belongs to the RLP family.</text>
</comment>
<keyword evidence="5 12" id="KW-0812">Transmembrane</keyword>
<dbReference type="Pfam" id="PF13855">
    <property type="entry name" value="LRR_8"/>
    <property type="match status" value="1"/>
</dbReference>
<keyword evidence="4" id="KW-0433">Leucine-rich repeat</keyword>
<dbReference type="AlphaFoldDB" id="A0AA39DDS5"/>
<dbReference type="GO" id="GO:0005886">
    <property type="term" value="C:plasma membrane"/>
    <property type="evidence" value="ECO:0007669"/>
    <property type="project" value="UniProtKB-SubCell"/>
</dbReference>
<dbReference type="Pfam" id="PF23598">
    <property type="entry name" value="LRR_14"/>
    <property type="match status" value="1"/>
</dbReference>
<evidence type="ECO:0000256" key="7">
    <source>
        <dbReference type="ARBA" id="ARBA00022737"/>
    </source>
</evidence>
<dbReference type="SUPFAM" id="SSF52058">
    <property type="entry name" value="L domain-like"/>
    <property type="match status" value="2"/>
</dbReference>
<dbReference type="Proteomes" id="UP001168098">
    <property type="component" value="Unassembled WGS sequence"/>
</dbReference>
<keyword evidence="11" id="KW-0325">Glycoprotein</keyword>
<keyword evidence="17" id="KW-1185">Reference proteome</keyword>
<evidence type="ECO:0000259" key="15">
    <source>
        <dbReference type="Pfam" id="PF23598"/>
    </source>
</evidence>
<evidence type="ECO:0000313" key="16">
    <source>
        <dbReference type="EMBL" id="KAJ9678532.1"/>
    </source>
</evidence>
<sequence>MCSFERLLFSYLVFVVVCAKAGLGTTVGCVERERQALLRFKHGLVDDHGILSSWDTRDCCQWRGVRCSNQSGHIIMLQLPAPSIEYLYEYQSLRGEISPSLLELEHLTHLDLSCNDFERSPIPPFLASLHKIQYLNLSDANFTGRLPSQLGNLSNLLSLDLSYNDFEGRPIPPFLASLTKIQHLSLSDANFTGRLPSQLRNLSNLLSLYLSLNFNLHYGNLEWLSHLTSLRHLDLNSVNLSKAIHWSQAINKLPSLIHLNLAHCSLSPLTTSSLSLSPVNSSAPLAFLDLSYNDFDSSIYRWLFNFTTTLVHLDLSSNAHLNGSIPDAFGNMVSLTYLDILGNQLQGSIPEAFGNMTSLEYLVMSWNQLQGSIPEAFGNMTSLEYLDMSWNQLQGSIPDAFGNMVSLTYLDIRGNQLQGSIPEAVGNMISLEQLYLDENKLEGEIPKSSSNLCRLQQLELQSNNLSGQLPQDLLACANDTLETLILSDNQFTGPVPDLIGFSSLGELYLSYNQLNGTLPISIGQLTKLQVLGISSNSLQGNISEAHLLHLSQLYYLNLSSNSLTFNISLGWVPPFQLTYLQLTSCKLGPRFPSWLQTQKQLRRLYMSNSNISDVIPDWFWNLTSRIVEFNISNNQIIGTLPNVSSKFDYPHYIDMSSNYLEGSIPQLPSNLAWLDLSNNKFSGSITSLCTVANSYMVFLDLSNNLLSGELPNCWPQWKNLIVLNLENNQFSGKIPKSFGSLQSIQTLHLRNNNLIGELPSSLEKCKSLSFIDLAKNRLSGKIPLWIGGSLPNLMVLNIRSNKFSGSISPEICQLKKIQILDLSDNNMSGTIPRCLGNFTAMTKKGTLTIAYSFGSPYNNVYTRGADRDWSYVESELVKWKGREFEYKNTLGLVKSIDLSSNKLTGEIPKEVTDLLELVSLNFSRNSLIGSIPTTIGQLKSSDVLDLSQNQLIGEIPASLSEIDRLSTLDLSNNNLSGKIPRGTQLQSFNTSSYEGNPTLCGPPLLKKCLGDKAEGTPKAYSYEDDIQQNGNDMWFYVSIALGFIVGFWGVCGTLLLNNSWRYAYFHIIKCRTHGCLNLNNSVLSTPHSMITIGELEEGRFMIDVNLMGTFHFINAPLPAEDEASEEAFTNVDRHYIIAGQSIIHSNQIQKPQWDRDQGVVKVKDKNKYFKNTTNPACCLS</sequence>
<dbReference type="Pfam" id="PF08263">
    <property type="entry name" value="LRRNT_2"/>
    <property type="match status" value="1"/>
</dbReference>
<reference evidence="16 17" key="1">
    <citation type="journal article" date="2023" name="BMC Biotechnol.">
        <title>Vitis rotundifolia cv Carlos genome sequencing.</title>
        <authorList>
            <person name="Huff M."/>
            <person name="Hulse-Kemp A."/>
            <person name="Scheffler B."/>
            <person name="Youngblood R."/>
            <person name="Simpson S."/>
            <person name="Babiker E."/>
            <person name="Staton M."/>
        </authorList>
    </citation>
    <scope>NUCLEOTIDE SEQUENCE [LARGE SCALE GENOMIC DNA]</scope>
    <source>
        <tissue evidence="16">Leaf</tissue>
    </source>
</reference>
<feature type="chain" id="PRO_5041263468" evidence="13">
    <location>
        <begin position="25"/>
        <end position="1180"/>
    </location>
</feature>
<proteinExistence type="inferred from homology"/>
<evidence type="ECO:0000256" key="11">
    <source>
        <dbReference type="ARBA" id="ARBA00023180"/>
    </source>
</evidence>
<dbReference type="PANTHER" id="PTHR48063">
    <property type="entry name" value="LRR RECEPTOR-LIKE KINASE"/>
    <property type="match status" value="1"/>
</dbReference>
<accession>A0AA39DDS5</accession>
<dbReference type="Gene3D" id="3.80.10.10">
    <property type="entry name" value="Ribonuclease Inhibitor"/>
    <property type="match status" value="4"/>
</dbReference>
<keyword evidence="9 12" id="KW-0472">Membrane</keyword>
<dbReference type="InterPro" id="IPR003591">
    <property type="entry name" value="Leu-rich_rpt_typical-subtyp"/>
</dbReference>
<evidence type="ECO:0000256" key="6">
    <source>
        <dbReference type="ARBA" id="ARBA00022729"/>
    </source>
</evidence>
<dbReference type="SUPFAM" id="SSF52047">
    <property type="entry name" value="RNI-like"/>
    <property type="match status" value="1"/>
</dbReference>
<feature type="domain" description="Leucine-rich repeat-containing N-terminal plant-type" evidence="14">
    <location>
        <begin position="32"/>
        <end position="68"/>
    </location>
</feature>
<protein>
    <submittedName>
        <fullName evidence="16">Uncharacterized protein</fullName>
    </submittedName>
</protein>
<evidence type="ECO:0000256" key="12">
    <source>
        <dbReference type="SAM" id="Phobius"/>
    </source>
</evidence>
<organism evidence="16 17">
    <name type="scientific">Vitis rotundifolia</name>
    <name type="common">Muscadine grape</name>
    <dbReference type="NCBI Taxonomy" id="103349"/>
    <lineage>
        <taxon>Eukaryota</taxon>
        <taxon>Viridiplantae</taxon>
        <taxon>Streptophyta</taxon>
        <taxon>Embryophyta</taxon>
        <taxon>Tracheophyta</taxon>
        <taxon>Spermatophyta</taxon>
        <taxon>Magnoliopsida</taxon>
        <taxon>eudicotyledons</taxon>
        <taxon>Gunneridae</taxon>
        <taxon>Pentapetalae</taxon>
        <taxon>rosids</taxon>
        <taxon>Vitales</taxon>
        <taxon>Vitaceae</taxon>
        <taxon>Viteae</taxon>
        <taxon>Vitis</taxon>
    </lineage>
</organism>
<dbReference type="InterPro" id="IPR055414">
    <property type="entry name" value="LRR_R13L4/SHOC2-like"/>
</dbReference>
<keyword evidence="6 13" id="KW-0732">Signal</keyword>
<evidence type="ECO:0000256" key="4">
    <source>
        <dbReference type="ARBA" id="ARBA00022614"/>
    </source>
</evidence>
<feature type="transmembrane region" description="Helical" evidence="12">
    <location>
        <begin position="1033"/>
        <end position="1056"/>
    </location>
</feature>
<dbReference type="FunFam" id="3.80.10.10:FF:001347">
    <property type="entry name" value="LRR receptor-like serine/threonine-protein kinase GSO2"/>
    <property type="match status" value="1"/>
</dbReference>
<keyword evidence="7" id="KW-0677">Repeat</keyword>
<keyword evidence="8 12" id="KW-1133">Transmembrane helix</keyword>
<evidence type="ECO:0000256" key="1">
    <source>
        <dbReference type="ARBA" id="ARBA00004251"/>
    </source>
</evidence>
<dbReference type="FunFam" id="3.80.10.10:FF:000095">
    <property type="entry name" value="LRR receptor-like serine/threonine-protein kinase GSO1"/>
    <property type="match status" value="1"/>
</dbReference>
<evidence type="ECO:0000256" key="2">
    <source>
        <dbReference type="ARBA" id="ARBA00009592"/>
    </source>
</evidence>
<dbReference type="SMART" id="SM00369">
    <property type="entry name" value="LRR_TYP"/>
    <property type="match status" value="13"/>
</dbReference>
<dbReference type="Pfam" id="PF00560">
    <property type="entry name" value="LRR_1"/>
    <property type="match status" value="14"/>
</dbReference>
<comment type="caution">
    <text evidence="16">The sequence shown here is derived from an EMBL/GenBank/DDBJ whole genome shotgun (WGS) entry which is preliminary data.</text>
</comment>
<dbReference type="InterPro" id="IPR013210">
    <property type="entry name" value="LRR_N_plant-typ"/>
</dbReference>
<dbReference type="PROSITE" id="PS51450">
    <property type="entry name" value="LRR"/>
    <property type="match status" value="1"/>
</dbReference>
<dbReference type="FunFam" id="3.80.10.10:FF:000213">
    <property type="entry name" value="Tyrosine-sulfated glycopeptide receptor 1"/>
    <property type="match status" value="1"/>
</dbReference>
<comment type="subcellular location">
    <subcellularLocation>
        <location evidence="1">Cell membrane</location>
        <topology evidence="1">Single-pass type I membrane protein</topology>
    </subcellularLocation>
</comment>
<evidence type="ECO:0000256" key="9">
    <source>
        <dbReference type="ARBA" id="ARBA00023136"/>
    </source>
</evidence>
<name>A0AA39DDS5_VITRO</name>
<gene>
    <name evidence="16" type="ORF">PVL29_020655</name>
</gene>
<feature type="domain" description="Disease resistance R13L4/SHOC-2-like LRR" evidence="15">
    <location>
        <begin position="97"/>
        <end position="315"/>
    </location>
</feature>
<dbReference type="PANTHER" id="PTHR48063:SF101">
    <property type="entry name" value="LRR RECEPTOR-LIKE SERINE_THREONINE-PROTEIN KINASE FLS2"/>
    <property type="match status" value="1"/>
</dbReference>
<keyword evidence="10" id="KW-0675">Receptor</keyword>
<evidence type="ECO:0000256" key="3">
    <source>
        <dbReference type="ARBA" id="ARBA00022475"/>
    </source>
</evidence>
<dbReference type="EMBL" id="JARBHA010000016">
    <property type="protein sequence ID" value="KAJ9678532.1"/>
    <property type="molecule type" value="Genomic_DNA"/>
</dbReference>
<evidence type="ECO:0000256" key="8">
    <source>
        <dbReference type="ARBA" id="ARBA00022989"/>
    </source>
</evidence>
<evidence type="ECO:0000256" key="10">
    <source>
        <dbReference type="ARBA" id="ARBA00023170"/>
    </source>
</evidence>
<dbReference type="InterPro" id="IPR001611">
    <property type="entry name" value="Leu-rich_rpt"/>
</dbReference>
<feature type="signal peptide" evidence="13">
    <location>
        <begin position="1"/>
        <end position="24"/>
    </location>
</feature>